<evidence type="ECO:0000313" key="1">
    <source>
        <dbReference type="EMBL" id="OGK38459.1"/>
    </source>
</evidence>
<name>A0A1F7I523_9BACT</name>
<gene>
    <name evidence="1" type="ORF">A3F34_00160</name>
</gene>
<dbReference type="AlphaFoldDB" id="A0A1F7I523"/>
<evidence type="ECO:0000313" key="2">
    <source>
        <dbReference type="Proteomes" id="UP000179024"/>
    </source>
</evidence>
<proteinExistence type="predicted"/>
<sequence length="127" mass="14673">MTETLSGPGNVEKATHWCPTYQNLQRGLSKLERVTQIIPGLPSKLEPEIWGAPVGYWPASYGVRPIITPEVQETKVTLYQHRTTCEPCVTHFSPQREDEVEMPHISPYYESAHEDEFPYEVWFPAWE</sequence>
<accession>A0A1F7I523</accession>
<dbReference type="EMBL" id="MGAE01000057">
    <property type="protein sequence ID" value="OGK38459.1"/>
    <property type="molecule type" value="Genomic_DNA"/>
</dbReference>
<comment type="caution">
    <text evidence="1">The sequence shown here is derived from an EMBL/GenBank/DDBJ whole genome shotgun (WGS) entry which is preliminary data.</text>
</comment>
<protein>
    <submittedName>
        <fullName evidence="1">Uncharacterized protein</fullName>
    </submittedName>
</protein>
<reference evidence="1 2" key="1">
    <citation type="journal article" date="2016" name="Nat. Commun.">
        <title>Thousands of microbial genomes shed light on interconnected biogeochemical processes in an aquifer system.</title>
        <authorList>
            <person name="Anantharaman K."/>
            <person name="Brown C.T."/>
            <person name="Hug L.A."/>
            <person name="Sharon I."/>
            <person name="Castelle C.J."/>
            <person name="Probst A.J."/>
            <person name="Thomas B.C."/>
            <person name="Singh A."/>
            <person name="Wilkins M.J."/>
            <person name="Karaoz U."/>
            <person name="Brodie E.L."/>
            <person name="Williams K.H."/>
            <person name="Hubbard S.S."/>
            <person name="Banfield J.F."/>
        </authorList>
    </citation>
    <scope>NUCLEOTIDE SEQUENCE [LARGE SCALE GENOMIC DNA]</scope>
</reference>
<organism evidence="1 2">
    <name type="scientific">Candidatus Roizmanbacteria bacterium RIFCSPHIGHO2_12_FULL_44_10</name>
    <dbReference type="NCBI Taxonomy" id="1802054"/>
    <lineage>
        <taxon>Bacteria</taxon>
        <taxon>Candidatus Roizmaniibacteriota</taxon>
    </lineage>
</organism>
<dbReference type="Proteomes" id="UP000179024">
    <property type="component" value="Unassembled WGS sequence"/>
</dbReference>